<dbReference type="SUPFAM" id="SSF53901">
    <property type="entry name" value="Thiolase-like"/>
    <property type="match status" value="2"/>
</dbReference>
<dbReference type="Gene3D" id="3.40.47.10">
    <property type="match status" value="2"/>
</dbReference>
<comment type="similarity">
    <text evidence="1 3">Belongs to the thiolase-like superfamily. Beta-ketoacyl-ACP synthases family.</text>
</comment>
<dbReference type="NCBIfam" id="NF005490">
    <property type="entry name" value="PRK07103.1"/>
    <property type="match status" value="1"/>
</dbReference>
<name>A0A7Y4JS03_9BACT</name>
<dbReference type="Pfam" id="PF02801">
    <property type="entry name" value="Ketoacyl-synt_C"/>
    <property type="match status" value="1"/>
</dbReference>
<dbReference type="GO" id="GO:0005829">
    <property type="term" value="C:cytosol"/>
    <property type="evidence" value="ECO:0007669"/>
    <property type="project" value="TreeGrafter"/>
</dbReference>
<dbReference type="Proteomes" id="UP000528460">
    <property type="component" value="Unassembled WGS sequence"/>
</dbReference>
<evidence type="ECO:0000313" key="5">
    <source>
        <dbReference type="EMBL" id="NOK09813.1"/>
    </source>
</evidence>
<dbReference type="AlphaFoldDB" id="A0A7Y4JS03"/>
<dbReference type="EMBL" id="JABFJW010000076">
    <property type="protein sequence ID" value="NOK09813.1"/>
    <property type="molecule type" value="Genomic_DNA"/>
</dbReference>
<feature type="domain" description="Ketosynthase family 3 (KS3)" evidence="4">
    <location>
        <begin position="3"/>
        <end position="419"/>
    </location>
</feature>
<dbReference type="GO" id="GO:0004315">
    <property type="term" value="F:3-oxoacyl-[acyl-carrier-protein] synthase activity"/>
    <property type="evidence" value="ECO:0007669"/>
    <property type="project" value="TreeGrafter"/>
</dbReference>
<dbReference type="PANTHER" id="PTHR11712">
    <property type="entry name" value="POLYKETIDE SYNTHASE-RELATED"/>
    <property type="match status" value="1"/>
</dbReference>
<dbReference type="InterPro" id="IPR014030">
    <property type="entry name" value="Ketoacyl_synth_N"/>
</dbReference>
<evidence type="ECO:0000256" key="1">
    <source>
        <dbReference type="ARBA" id="ARBA00008467"/>
    </source>
</evidence>
<dbReference type="PANTHER" id="PTHR11712:SF336">
    <property type="entry name" value="3-OXOACYL-[ACYL-CARRIER-PROTEIN] SYNTHASE, MITOCHONDRIAL"/>
    <property type="match status" value="1"/>
</dbReference>
<comment type="caution">
    <text evidence="5">The sequence shown here is derived from an EMBL/GenBank/DDBJ whole genome shotgun (WGS) entry which is preliminary data.</text>
</comment>
<evidence type="ECO:0000256" key="2">
    <source>
        <dbReference type="ARBA" id="ARBA00022679"/>
    </source>
</evidence>
<dbReference type="RefSeq" id="WP_171413988.1">
    <property type="nucleotide sequence ID" value="NZ_JABFJW010000076.1"/>
</dbReference>
<dbReference type="PROSITE" id="PS52004">
    <property type="entry name" value="KS3_2"/>
    <property type="match status" value="1"/>
</dbReference>
<evidence type="ECO:0000259" key="4">
    <source>
        <dbReference type="PROSITE" id="PS52004"/>
    </source>
</evidence>
<dbReference type="InterPro" id="IPR020841">
    <property type="entry name" value="PKS_Beta-ketoAc_synthase_dom"/>
</dbReference>
<dbReference type="GO" id="GO:0006633">
    <property type="term" value="P:fatty acid biosynthetic process"/>
    <property type="evidence" value="ECO:0007669"/>
    <property type="project" value="TreeGrafter"/>
</dbReference>
<accession>A0A7Y4JS03</accession>
<protein>
    <submittedName>
        <fullName evidence="5">Beta-ketoacyl-ACP synthase</fullName>
    </submittedName>
</protein>
<dbReference type="Pfam" id="PF00109">
    <property type="entry name" value="ketoacyl-synt"/>
    <property type="match status" value="1"/>
</dbReference>
<dbReference type="CDD" id="cd00834">
    <property type="entry name" value="KAS_I_II"/>
    <property type="match status" value="1"/>
</dbReference>
<proteinExistence type="inferred from homology"/>
<gene>
    <name evidence="5" type="ORF">HNS30_12325</name>
</gene>
<keyword evidence="2 3" id="KW-0808">Transferase</keyword>
<dbReference type="InterPro" id="IPR014031">
    <property type="entry name" value="Ketoacyl_synth_C"/>
</dbReference>
<sequence>MSDRRIIITGMGALTALGVGVPALARGLREGRVAIRAPLQPALAGLPAAAELDGFMLADALKTFPEGAGPLLEKARRLAQRAPRSIECATFSALEAWLDAGLHTAPVPAERVGLIVAGSNLSLRLQHDTAKKFAAGPEFIDPRYAMRFLDTDHVGVLSEVLGIRGEGFTVGGASASGNVALLKAWQLLQLGEVDACVVVGPLADLSPMELRALHHLGALSPGGGREADQVCRPFDAGRDGFVLGQGTACVVLEREDSALRRGAPMHAELAGASLVLSASHSAAPDVAGEAAAMRNALARAGVAPEAVDYVNAHATASTAGDDAEVQALREVFGGHLGRVWLNATKGLLGHCLFSAGVVECIATVLQLRGGFLHRNANLREPLARDCRFCGDAATAQSIGVALSNSFGFGGINTSVVIRGS</sequence>
<reference evidence="5 6" key="1">
    <citation type="submission" date="2020-05" db="EMBL/GenBank/DDBJ databases">
        <authorList>
            <person name="Whitworth D."/>
        </authorList>
    </citation>
    <scope>NUCLEOTIDE SEQUENCE [LARGE SCALE GENOMIC DNA]</scope>
    <source>
        <strain evidence="5 6">CA046A</strain>
    </source>
</reference>
<dbReference type="InterPro" id="IPR000794">
    <property type="entry name" value="Beta-ketoacyl_synthase"/>
</dbReference>
<evidence type="ECO:0000313" key="6">
    <source>
        <dbReference type="Proteomes" id="UP000528460"/>
    </source>
</evidence>
<dbReference type="InterPro" id="IPR016039">
    <property type="entry name" value="Thiolase-like"/>
</dbReference>
<evidence type="ECO:0000256" key="3">
    <source>
        <dbReference type="RuleBase" id="RU003694"/>
    </source>
</evidence>
<dbReference type="SMART" id="SM00825">
    <property type="entry name" value="PKS_KS"/>
    <property type="match status" value="1"/>
</dbReference>
<organism evidence="5 6">
    <name type="scientific">Corallococcus exercitus</name>
    <dbReference type="NCBI Taxonomy" id="2316736"/>
    <lineage>
        <taxon>Bacteria</taxon>
        <taxon>Pseudomonadati</taxon>
        <taxon>Myxococcota</taxon>
        <taxon>Myxococcia</taxon>
        <taxon>Myxococcales</taxon>
        <taxon>Cystobacterineae</taxon>
        <taxon>Myxococcaceae</taxon>
        <taxon>Corallococcus</taxon>
    </lineage>
</organism>